<keyword evidence="7 10" id="KW-0482">Metalloprotease</keyword>
<evidence type="ECO:0000256" key="7">
    <source>
        <dbReference type="ARBA" id="ARBA00023049"/>
    </source>
</evidence>
<proteinExistence type="inferred from homology"/>
<dbReference type="GO" id="GO:0006508">
    <property type="term" value="P:proteolysis"/>
    <property type="evidence" value="ECO:0007669"/>
    <property type="project" value="UniProtKB-KW"/>
</dbReference>
<dbReference type="eggNOG" id="ENOG502R559">
    <property type="taxonomic scope" value="Eukaryota"/>
</dbReference>
<dbReference type="OrthoDB" id="536211at2759"/>
<dbReference type="Gene3D" id="3.40.390.10">
    <property type="entry name" value="Collagenase (Catalytic Domain)"/>
    <property type="match status" value="1"/>
</dbReference>
<keyword evidence="5" id="KW-0378">Hydrolase</keyword>
<dbReference type="Proteomes" id="UP000006753">
    <property type="component" value="Unassembled WGS sequence"/>
</dbReference>
<keyword evidence="11" id="KW-1185">Reference proteome</keyword>
<name>K1XRW4_MARBU</name>
<evidence type="ECO:0000256" key="8">
    <source>
        <dbReference type="ARBA" id="ARBA00023157"/>
    </source>
</evidence>
<dbReference type="MEROPS" id="M43.008"/>
<reference evidence="10 11" key="1">
    <citation type="journal article" date="2012" name="BMC Genomics">
        <title>Sequencing the genome of Marssonina brunnea reveals fungus-poplar co-evolution.</title>
        <authorList>
            <person name="Zhu S."/>
            <person name="Cao Y.-Z."/>
            <person name="Jiang C."/>
            <person name="Tan B.-Y."/>
            <person name="Wang Z."/>
            <person name="Feng S."/>
            <person name="Zhang L."/>
            <person name="Su X.-H."/>
            <person name="Brejova B."/>
            <person name="Vinar T."/>
            <person name="Xu M."/>
            <person name="Wang M.-X."/>
            <person name="Zhang S.-G."/>
            <person name="Huang M.-R."/>
            <person name="Wu R."/>
            <person name="Zhou Y."/>
        </authorList>
    </citation>
    <scope>NUCLEOTIDE SEQUENCE [LARGE SCALE GENOMIC DNA]</scope>
    <source>
        <strain evidence="10 11">MB_m1</strain>
    </source>
</reference>
<keyword evidence="8" id="KW-1015">Disulfide bond</keyword>
<dbReference type="Pfam" id="PF05572">
    <property type="entry name" value="Peptidase_M43"/>
    <property type="match status" value="1"/>
</dbReference>
<dbReference type="EMBL" id="JH921442">
    <property type="protein sequence ID" value="EKD15339.1"/>
    <property type="molecule type" value="Genomic_DNA"/>
</dbReference>
<evidence type="ECO:0000256" key="6">
    <source>
        <dbReference type="ARBA" id="ARBA00022833"/>
    </source>
</evidence>
<accession>K1XRW4</accession>
<dbReference type="KEGG" id="mbe:MBM_06555"/>
<dbReference type="PANTHER" id="PTHR47466">
    <property type="match status" value="1"/>
</dbReference>
<keyword evidence="3" id="KW-0479">Metal-binding</keyword>
<dbReference type="STRING" id="1072389.K1XRW4"/>
<sequence>MARTPEQAAEQQPRAALRHQLLSQTVITVEQKRTNEDENIDDTAWATFLRTTADMYYCTPTLQPCEELVKDTLMWRINAVSNDRSSCFVVRNHATAAAVWLGSSSATNSGYEYIKDAEAYVFEKLKVHIEIKYKSNNEIHGGSEGSHIGNNRVFLFFLEETASQLDRNQLLEDCAFPCRHWTMKVVNLVLVIGACLGLSYASESPAKCLTPDPSPEFLAFDPLKRSVNNGVFPRQAQNLSVDVYFHIASTVVNATKITEQRVADQFTVLKDSYLPYGINLSLRNTSRVVDDLIGTGFYLPDASMSDDLFDQWLAWMQRTRQGSYASLNVYFYTDLPSGLMGMCRLPSIVTPGDEFFYRDGCQIHAKTMPGGDDPKWQGHTTVHEVGHWFGLLHTFQGGCATGADGILDTPGQLSGSTGCPVGRDSCPDQPGLDPIHNFMDYSDDTCTTEFTPLQMERMHGYFASYRADA</sequence>
<feature type="domain" description="Peptidase M43 pregnancy-associated plasma-A" evidence="9">
    <location>
        <begin position="379"/>
        <end position="461"/>
    </location>
</feature>
<organism evidence="10 11">
    <name type="scientific">Marssonina brunnea f. sp. multigermtubi (strain MB_m1)</name>
    <name type="common">Marssonina leaf spot fungus</name>
    <dbReference type="NCBI Taxonomy" id="1072389"/>
    <lineage>
        <taxon>Eukaryota</taxon>
        <taxon>Fungi</taxon>
        <taxon>Dikarya</taxon>
        <taxon>Ascomycota</taxon>
        <taxon>Pezizomycotina</taxon>
        <taxon>Leotiomycetes</taxon>
        <taxon>Helotiales</taxon>
        <taxon>Drepanopezizaceae</taxon>
        <taxon>Drepanopeziza</taxon>
    </lineage>
</organism>
<dbReference type="HOGENOM" id="CLU_582744_0_0_1"/>
<gene>
    <name evidence="10" type="ORF">MBM_06555</name>
</gene>
<evidence type="ECO:0000313" key="10">
    <source>
        <dbReference type="EMBL" id="EKD15339.1"/>
    </source>
</evidence>
<evidence type="ECO:0000256" key="1">
    <source>
        <dbReference type="ARBA" id="ARBA00008721"/>
    </source>
</evidence>
<evidence type="ECO:0000256" key="5">
    <source>
        <dbReference type="ARBA" id="ARBA00022801"/>
    </source>
</evidence>
<evidence type="ECO:0000259" key="9">
    <source>
        <dbReference type="Pfam" id="PF05572"/>
    </source>
</evidence>
<dbReference type="SUPFAM" id="SSF55486">
    <property type="entry name" value="Metalloproteases ('zincins'), catalytic domain"/>
    <property type="match status" value="1"/>
</dbReference>
<dbReference type="PANTHER" id="PTHR47466:SF1">
    <property type="entry name" value="METALLOPROTEASE MEP1 (AFU_ORTHOLOGUE AFUA_1G07730)-RELATED"/>
    <property type="match status" value="1"/>
</dbReference>
<comment type="similarity">
    <text evidence="1">Belongs to the peptidase M43B family.</text>
</comment>
<protein>
    <submittedName>
        <fullName evidence="10">Metalloprotease</fullName>
    </submittedName>
</protein>
<evidence type="ECO:0000313" key="11">
    <source>
        <dbReference type="Proteomes" id="UP000006753"/>
    </source>
</evidence>
<evidence type="ECO:0000256" key="2">
    <source>
        <dbReference type="ARBA" id="ARBA00022670"/>
    </source>
</evidence>
<dbReference type="AlphaFoldDB" id="K1XRW4"/>
<keyword evidence="2 10" id="KW-0645">Protease</keyword>
<keyword evidence="4" id="KW-0732">Signal</keyword>
<dbReference type="GO" id="GO:0046872">
    <property type="term" value="F:metal ion binding"/>
    <property type="evidence" value="ECO:0007669"/>
    <property type="project" value="UniProtKB-KW"/>
</dbReference>
<dbReference type="InterPro" id="IPR008754">
    <property type="entry name" value="Peptidase_M43"/>
</dbReference>
<keyword evidence="6" id="KW-0862">Zinc</keyword>
<dbReference type="InterPro" id="IPR024079">
    <property type="entry name" value="MetalloPept_cat_dom_sf"/>
</dbReference>
<evidence type="ECO:0000256" key="3">
    <source>
        <dbReference type="ARBA" id="ARBA00022723"/>
    </source>
</evidence>
<evidence type="ECO:0000256" key="4">
    <source>
        <dbReference type="ARBA" id="ARBA00022729"/>
    </source>
</evidence>
<dbReference type="InParanoid" id="K1XRW4"/>
<dbReference type="CDD" id="cd04275">
    <property type="entry name" value="ZnMc_pappalysin_like"/>
    <property type="match status" value="1"/>
</dbReference>
<dbReference type="GO" id="GO:0008237">
    <property type="term" value="F:metallopeptidase activity"/>
    <property type="evidence" value="ECO:0007669"/>
    <property type="project" value="UniProtKB-KW"/>
</dbReference>